<dbReference type="SMART" id="SM01092">
    <property type="entry name" value="CO_deh_flav_C"/>
    <property type="match status" value="1"/>
</dbReference>
<dbReference type="EMBL" id="SMLL01000007">
    <property type="protein sequence ID" value="TFY97257.1"/>
    <property type="molecule type" value="Genomic_DNA"/>
</dbReference>
<evidence type="ECO:0000256" key="2">
    <source>
        <dbReference type="ARBA" id="ARBA00022827"/>
    </source>
</evidence>
<evidence type="ECO:0000259" key="4">
    <source>
        <dbReference type="PROSITE" id="PS51387"/>
    </source>
</evidence>
<dbReference type="InterPro" id="IPR005107">
    <property type="entry name" value="CO_DH_flav_C"/>
</dbReference>
<dbReference type="GO" id="GO:0016491">
    <property type="term" value="F:oxidoreductase activity"/>
    <property type="evidence" value="ECO:0007669"/>
    <property type="project" value="UniProtKB-KW"/>
</dbReference>
<dbReference type="SUPFAM" id="SSF55447">
    <property type="entry name" value="CO dehydrogenase flavoprotein C-terminal domain-like"/>
    <property type="match status" value="1"/>
</dbReference>
<keyword evidence="1" id="KW-0285">Flavoprotein</keyword>
<feature type="domain" description="FAD-binding PCMH-type" evidence="4">
    <location>
        <begin position="1"/>
        <end position="176"/>
    </location>
</feature>
<dbReference type="Gene3D" id="3.30.390.50">
    <property type="entry name" value="CO dehydrogenase flavoprotein, C-terminal domain"/>
    <property type="match status" value="1"/>
</dbReference>
<dbReference type="PANTHER" id="PTHR42659:SF2">
    <property type="entry name" value="XANTHINE DEHYDROGENASE SUBUNIT C-RELATED"/>
    <property type="match status" value="1"/>
</dbReference>
<dbReference type="Proteomes" id="UP000297564">
    <property type="component" value="Unassembled WGS sequence"/>
</dbReference>
<organism evidence="5 6">
    <name type="scientific">Ramlibacter rhizophilus</name>
    <dbReference type="NCBI Taxonomy" id="1781167"/>
    <lineage>
        <taxon>Bacteria</taxon>
        <taxon>Pseudomonadati</taxon>
        <taxon>Pseudomonadota</taxon>
        <taxon>Betaproteobacteria</taxon>
        <taxon>Burkholderiales</taxon>
        <taxon>Comamonadaceae</taxon>
        <taxon>Ramlibacter</taxon>
    </lineage>
</organism>
<dbReference type="Gene3D" id="3.30.465.10">
    <property type="match status" value="1"/>
</dbReference>
<dbReference type="OrthoDB" id="9793944at2"/>
<evidence type="ECO:0000256" key="3">
    <source>
        <dbReference type="ARBA" id="ARBA00023002"/>
    </source>
</evidence>
<evidence type="ECO:0000313" key="6">
    <source>
        <dbReference type="Proteomes" id="UP000297564"/>
    </source>
</evidence>
<keyword evidence="6" id="KW-1185">Reference proteome</keyword>
<gene>
    <name evidence="5" type="ORF">EZ242_17145</name>
</gene>
<dbReference type="Pfam" id="PF00941">
    <property type="entry name" value="FAD_binding_5"/>
    <property type="match status" value="1"/>
</dbReference>
<proteinExistence type="predicted"/>
<dbReference type="RefSeq" id="WP_135286424.1">
    <property type="nucleotide sequence ID" value="NZ_SMLL01000007.1"/>
</dbReference>
<name>A0A4Z0BG40_9BURK</name>
<dbReference type="InterPro" id="IPR051312">
    <property type="entry name" value="Diverse_Substr_Oxidored"/>
</dbReference>
<dbReference type="Gene3D" id="3.30.43.10">
    <property type="entry name" value="Uridine Diphospho-n-acetylenolpyruvylglucosamine Reductase, domain 2"/>
    <property type="match status" value="1"/>
</dbReference>
<dbReference type="InterPro" id="IPR016169">
    <property type="entry name" value="FAD-bd_PCMH_sub2"/>
</dbReference>
<keyword evidence="3" id="KW-0560">Oxidoreductase</keyword>
<evidence type="ECO:0000256" key="1">
    <source>
        <dbReference type="ARBA" id="ARBA00022630"/>
    </source>
</evidence>
<dbReference type="InterPro" id="IPR036318">
    <property type="entry name" value="FAD-bd_PCMH-like_sf"/>
</dbReference>
<dbReference type="GO" id="GO:0071949">
    <property type="term" value="F:FAD binding"/>
    <property type="evidence" value="ECO:0007669"/>
    <property type="project" value="InterPro"/>
</dbReference>
<dbReference type="SUPFAM" id="SSF56176">
    <property type="entry name" value="FAD-binding/transporter-associated domain-like"/>
    <property type="match status" value="1"/>
</dbReference>
<protein>
    <submittedName>
        <fullName evidence="5">Xanthine dehydrogenase family protein subunit M</fullName>
    </submittedName>
</protein>
<reference evidence="5 6" key="1">
    <citation type="submission" date="2019-03" db="EMBL/GenBank/DDBJ databases">
        <title>Ramlibacter rhizophilus CCTCC AB2015357, whole genome shotgun sequence.</title>
        <authorList>
            <person name="Zhang X."/>
            <person name="Feng G."/>
            <person name="Zhu H."/>
        </authorList>
    </citation>
    <scope>NUCLEOTIDE SEQUENCE [LARGE SCALE GENOMIC DNA]</scope>
    <source>
        <strain evidence="5 6">CCTCC AB2015357</strain>
    </source>
</reference>
<dbReference type="PROSITE" id="PS51387">
    <property type="entry name" value="FAD_PCMH"/>
    <property type="match status" value="1"/>
</dbReference>
<sequence length="295" mass="32566">MREFDYLEPTSVQEASRMLADLGDEARLMAGGTALMLAMRQRMLVPTHIVSAARIEALRGIRWDATEGLRIGALSRHIDIARSELVQRHVPMLADMAARLANPQVRHQGTLGGNLCYGDPSTDPPGCLMALGAQLVLANHRGERVLPVEEFLVDFFETALGPDELVLEVRVPPLSEDATGHYTRFRRTAAEHRPLVNVSVLARHEGRLCRQARIVVGASVPVPQRVREAEALLEGAMVTPRLAEDVAARVAEAIEPIDDLRGSQEFRREMVRVNTQRTLEQVFGLAVAPIEGETR</sequence>
<dbReference type="PANTHER" id="PTHR42659">
    <property type="entry name" value="XANTHINE DEHYDROGENASE SUBUNIT C-RELATED"/>
    <property type="match status" value="1"/>
</dbReference>
<comment type="caution">
    <text evidence="5">The sequence shown here is derived from an EMBL/GenBank/DDBJ whole genome shotgun (WGS) entry which is preliminary data.</text>
</comment>
<accession>A0A4Z0BG40</accession>
<dbReference type="InterPro" id="IPR036683">
    <property type="entry name" value="CO_DH_flav_C_dom_sf"/>
</dbReference>
<dbReference type="InterPro" id="IPR016167">
    <property type="entry name" value="FAD-bd_PCMH_sub1"/>
</dbReference>
<dbReference type="AlphaFoldDB" id="A0A4Z0BG40"/>
<dbReference type="InterPro" id="IPR016166">
    <property type="entry name" value="FAD-bd_PCMH"/>
</dbReference>
<dbReference type="InterPro" id="IPR002346">
    <property type="entry name" value="Mopterin_DH_FAD-bd"/>
</dbReference>
<dbReference type="Pfam" id="PF03450">
    <property type="entry name" value="CO_deh_flav_C"/>
    <property type="match status" value="1"/>
</dbReference>
<keyword evidence="2" id="KW-0274">FAD</keyword>
<evidence type="ECO:0000313" key="5">
    <source>
        <dbReference type="EMBL" id="TFY97257.1"/>
    </source>
</evidence>